<dbReference type="AlphaFoldDB" id="A0AAE3HYV0"/>
<dbReference type="EMBL" id="LKAJ02000001">
    <property type="protein sequence ID" value="MCS5712600.1"/>
    <property type="molecule type" value="Genomic_DNA"/>
</dbReference>
<dbReference type="CDD" id="cd01317">
    <property type="entry name" value="DHOase_IIa"/>
    <property type="match status" value="1"/>
</dbReference>
<dbReference type="GO" id="GO:0046872">
    <property type="term" value="F:metal ion binding"/>
    <property type="evidence" value="ECO:0007669"/>
    <property type="project" value="InterPro"/>
</dbReference>
<dbReference type="SUPFAM" id="SSF51556">
    <property type="entry name" value="Metallo-dependent hydrolases"/>
    <property type="match status" value="1"/>
</dbReference>
<dbReference type="SUPFAM" id="SSF51338">
    <property type="entry name" value="Composite domain of metallo-dependent hydrolases"/>
    <property type="match status" value="1"/>
</dbReference>
<proteinExistence type="predicted"/>
<feature type="domain" description="Amidohydrolase-related" evidence="2">
    <location>
        <begin position="218"/>
        <end position="419"/>
    </location>
</feature>
<reference evidence="3" key="2">
    <citation type="submission" date="2021-06" db="EMBL/GenBank/DDBJ databases">
        <title>Genomic Description and Analysis of Intracellular Bacteria, Candidatus Berkiella cookevillensis and Candidatus Berkiella aquae.</title>
        <authorList>
            <person name="Kidane D.T."/>
            <person name="Mehari Y.T."/>
            <person name="Rice F.C."/>
            <person name="Arivett B.A."/>
            <person name="Farone A.L."/>
            <person name="Berk S.G."/>
            <person name="Farone M.B."/>
        </authorList>
    </citation>
    <scope>NUCLEOTIDE SEQUENCE</scope>
    <source>
        <strain evidence="3">HT99</strain>
    </source>
</reference>
<evidence type="ECO:0000313" key="3">
    <source>
        <dbReference type="EMBL" id="MCS5712600.1"/>
    </source>
</evidence>
<dbReference type="InterPro" id="IPR004722">
    <property type="entry name" value="DHOase"/>
</dbReference>
<dbReference type="InterPro" id="IPR006680">
    <property type="entry name" value="Amidohydro-rel"/>
</dbReference>
<dbReference type="GO" id="GO:0006221">
    <property type="term" value="P:pyrimidine nucleotide biosynthetic process"/>
    <property type="evidence" value="ECO:0007669"/>
    <property type="project" value="UniProtKB-KW"/>
</dbReference>
<dbReference type="PANTHER" id="PTHR43668:SF2">
    <property type="entry name" value="ALLANTOINASE"/>
    <property type="match status" value="1"/>
</dbReference>
<dbReference type="Pfam" id="PF01979">
    <property type="entry name" value="Amidohydro_1"/>
    <property type="match status" value="1"/>
</dbReference>
<evidence type="ECO:0000256" key="1">
    <source>
        <dbReference type="ARBA" id="ARBA00022975"/>
    </source>
</evidence>
<keyword evidence="1" id="KW-0665">Pyrimidine biosynthesis</keyword>
<organism evidence="3 4">
    <name type="scientific">Candidatus Berkiella aquae</name>
    <dbReference type="NCBI Taxonomy" id="295108"/>
    <lineage>
        <taxon>Bacteria</taxon>
        <taxon>Pseudomonadati</taxon>
        <taxon>Pseudomonadota</taxon>
        <taxon>Gammaproteobacteria</taxon>
        <taxon>Candidatus Berkiellales</taxon>
        <taxon>Candidatus Berkiellaceae</taxon>
        <taxon>Candidatus Berkiella</taxon>
    </lineage>
</organism>
<keyword evidence="4" id="KW-1185">Reference proteome</keyword>
<dbReference type="GO" id="GO:0004038">
    <property type="term" value="F:allantoinase activity"/>
    <property type="evidence" value="ECO:0007669"/>
    <property type="project" value="TreeGrafter"/>
</dbReference>
<dbReference type="Gene3D" id="2.30.40.10">
    <property type="entry name" value="Urease, subunit C, domain 1"/>
    <property type="match status" value="1"/>
</dbReference>
<dbReference type="InterPro" id="IPR032466">
    <property type="entry name" value="Metal_Hydrolase"/>
</dbReference>
<dbReference type="GO" id="GO:0006145">
    <property type="term" value="P:purine nucleobase catabolic process"/>
    <property type="evidence" value="ECO:0007669"/>
    <property type="project" value="TreeGrafter"/>
</dbReference>
<accession>A0AAE3HYV0</accession>
<dbReference type="Proteomes" id="UP000051497">
    <property type="component" value="Unassembled WGS sequence"/>
</dbReference>
<dbReference type="RefSeq" id="WP_083482787.1">
    <property type="nucleotide sequence ID" value="NZ_LKAJ02000001.1"/>
</dbReference>
<dbReference type="Gene3D" id="3.20.20.140">
    <property type="entry name" value="Metal-dependent hydrolases"/>
    <property type="match status" value="1"/>
</dbReference>
<comment type="caution">
    <text evidence="3">The sequence shown here is derived from an EMBL/GenBank/DDBJ whole genome shotgun (WGS) entry which is preliminary data.</text>
</comment>
<protein>
    <submittedName>
        <fullName evidence="3">Amidohydrolase family protein</fullName>
    </submittedName>
</protein>
<dbReference type="GO" id="GO:0005737">
    <property type="term" value="C:cytoplasm"/>
    <property type="evidence" value="ECO:0007669"/>
    <property type="project" value="TreeGrafter"/>
</dbReference>
<name>A0AAE3HYV0_9GAMM</name>
<evidence type="ECO:0000259" key="2">
    <source>
        <dbReference type="Pfam" id="PF01979"/>
    </source>
</evidence>
<dbReference type="GO" id="GO:0004151">
    <property type="term" value="F:dihydroorotase activity"/>
    <property type="evidence" value="ECO:0007669"/>
    <property type="project" value="InterPro"/>
</dbReference>
<sequence>MMKIIIQNGRVIDPANQLDKITDMTIDNGIITQIGSTQIAPTDTIIDAKGKWVIPGLVDSTCRPHLQHPHGSTLQEEAKAALSCGFTTLCIPPDGDLIIDTQANVSRLKQQSDKHLPHLYPIGALTKQLAGESMTDMSALAKGGCIALSQAMQPIKDLSILRHCYEYAASFDLLIVIQPQEPSLAKGGVVHEGIMSSRLGLRGIPTIAETIAIEQHCQLIQDCGVRAHFTCLSSQEAVALIKQAKAKGLAITADCAMHSLHLTEMDLATFDANCHVYPPLRSIKDKEGLLAGLQDGTLDAICSDHRPLDGVAKLAPFAESEPGMSSIDTFIGLGLRLVNEQGLDLHKLLRAITYQPAHIFHLPVGTLSIGAKADICIIDPSRIHQINDASLQSGGKNTPFKGWELAGQAVMTLIDGAIVHEM</sequence>
<dbReference type="PANTHER" id="PTHR43668">
    <property type="entry name" value="ALLANTOINASE"/>
    <property type="match status" value="1"/>
</dbReference>
<dbReference type="InterPro" id="IPR050138">
    <property type="entry name" value="DHOase/Allantoinase_Hydrolase"/>
</dbReference>
<dbReference type="InterPro" id="IPR011059">
    <property type="entry name" value="Metal-dep_hydrolase_composite"/>
</dbReference>
<gene>
    <name evidence="3" type="ORF">HT99x_014260</name>
</gene>
<evidence type="ECO:0000313" key="4">
    <source>
        <dbReference type="Proteomes" id="UP000051497"/>
    </source>
</evidence>
<reference evidence="3" key="1">
    <citation type="journal article" date="2016" name="Genome Announc.">
        <title>Draft Genome Sequences of Two Novel Amoeba-Resistant Intranuclear Bacteria, 'Candidatus Berkiella cookevillensis' and 'Candidatus Berkiella aquae'.</title>
        <authorList>
            <person name="Mehari Y.T."/>
            <person name="Arivett B.A."/>
            <person name="Farone A.L."/>
            <person name="Gunderson J.H."/>
            <person name="Farone M.B."/>
        </authorList>
    </citation>
    <scope>NUCLEOTIDE SEQUENCE</scope>
    <source>
        <strain evidence="3">HT99</strain>
    </source>
</reference>